<dbReference type="AlphaFoldDB" id="A0A437UBU1"/>
<protein>
    <recommendedName>
        <fullName evidence="3">SMI1/KNR4 family protein</fullName>
    </recommendedName>
</protein>
<accession>A0A437UBU1</accession>
<organism evidence="1 2">
    <name type="scientific">Flavobacterium columnare</name>
    <dbReference type="NCBI Taxonomy" id="996"/>
    <lineage>
        <taxon>Bacteria</taxon>
        <taxon>Pseudomonadati</taxon>
        <taxon>Bacteroidota</taxon>
        <taxon>Flavobacteriia</taxon>
        <taxon>Flavobacteriales</taxon>
        <taxon>Flavobacteriaceae</taxon>
        <taxon>Flavobacterium</taxon>
    </lineage>
</organism>
<reference evidence="1" key="1">
    <citation type="submission" date="2018-12" db="EMBL/GenBank/DDBJ databases">
        <title>Draft genome sequence of Flaovobacterium columnare ARS1 isolated from channel catfish in Alabama.</title>
        <authorList>
            <person name="Cai W."/>
            <person name="Arias C."/>
        </authorList>
    </citation>
    <scope>NUCLEOTIDE SEQUENCE [LARGE SCALE GENOMIC DNA]</scope>
    <source>
        <strain evidence="1">ARS1</strain>
    </source>
</reference>
<name>A0A437UBU1_9FLAO</name>
<dbReference type="EMBL" id="RQSM01000003">
    <property type="protein sequence ID" value="RVU91055.1"/>
    <property type="molecule type" value="Genomic_DNA"/>
</dbReference>
<dbReference type="RefSeq" id="WP_127823432.1">
    <property type="nucleotide sequence ID" value="NZ_RQSM01000003.1"/>
</dbReference>
<evidence type="ECO:0000313" key="2">
    <source>
        <dbReference type="Proteomes" id="UP000288951"/>
    </source>
</evidence>
<keyword evidence="2" id="KW-1185">Reference proteome</keyword>
<proteinExistence type="predicted"/>
<evidence type="ECO:0000313" key="1">
    <source>
        <dbReference type="EMBL" id="RVU91055.1"/>
    </source>
</evidence>
<comment type="caution">
    <text evidence="1">The sequence shown here is derived from an EMBL/GenBank/DDBJ whole genome shotgun (WGS) entry which is preliminary data.</text>
</comment>
<evidence type="ECO:0008006" key="3">
    <source>
        <dbReference type="Google" id="ProtNLM"/>
    </source>
</evidence>
<dbReference type="Proteomes" id="UP000288951">
    <property type="component" value="Unassembled WGS sequence"/>
</dbReference>
<dbReference type="OrthoDB" id="2596110at2"/>
<sequence>MIDSKIVSYLKENDEFELLPEYKEKFLAILLDAGINKSSALIDLMANYSGEFNGNEGFIINVADDLSDYENSVIKILREEEGVPNFYLSLFNFEFDDYLLYNIENDNVVLIEGGNIEKLKNNDFTKKWNNFNDFLLDFFELN</sequence>
<gene>
    <name evidence="1" type="ORF">EH230_09185</name>
</gene>